<proteinExistence type="inferred from homology"/>
<evidence type="ECO:0000256" key="6">
    <source>
        <dbReference type="ARBA" id="ARBA00022801"/>
    </source>
</evidence>
<evidence type="ECO:0000256" key="3">
    <source>
        <dbReference type="ARBA" id="ARBA00009528"/>
    </source>
</evidence>
<dbReference type="Proteomes" id="UP000198651">
    <property type="component" value="Chromosome I"/>
</dbReference>
<dbReference type="PANTHER" id="PTHR11963:SF23">
    <property type="entry name" value="CYTOSOL AMINOPEPTIDASE"/>
    <property type="match status" value="1"/>
</dbReference>
<keyword evidence="6 8" id="KW-0378">Hydrolase</keyword>
<feature type="binding site" evidence="8">
    <location>
        <position position="350"/>
    </location>
    <ligand>
        <name>Mn(2+)</name>
        <dbReference type="ChEBI" id="CHEBI:29035"/>
        <label>1</label>
    </ligand>
</feature>
<dbReference type="SUPFAM" id="SSF53187">
    <property type="entry name" value="Zn-dependent exopeptidases"/>
    <property type="match status" value="1"/>
</dbReference>
<evidence type="ECO:0000256" key="5">
    <source>
        <dbReference type="ARBA" id="ARBA00022670"/>
    </source>
</evidence>
<dbReference type="InterPro" id="IPR011356">
    <property type="entry name" value="Leucine_aapep/pepB"/>
</dbReference>
<dbReference type="Pfam" id="PF02789">
    <property type="entry name" value="Peptidase_M17_N"/>
    <property type="match status" value="1"/>
</dbReference>
<organism evidence="10 11">
    <name type="scientific">Candidatus Ichthyocystis hellenicum</name>
    <dbReference type="NCBI Taxonomy" id="1561003"/>
    <lineage>
        <taxon>Bacteria</taxon>
        <taxon>Pseudomonadati</taxon>
        <taxon>Pseudomonadota</taxon>
        <taxon>Betaproteobacteria</taxon>
        <taxon>Burkholderiales</taxon>
        <taxon>Candidatus Ichthyocystis</taxon>
    </lineage>
</organism>
<comment type="catalytic activity">
    <reaction evidence="1 8">
        <text>Release of an N-terminal amino acid, Xaa-|-Yaa-, in which Xaa is preferably Leu, but may be other amino acids including Pro although not Arg or Lys, and Yaa may be Pro. Amino acid amides and methyl esters are also readily hydrolyzed, but rates on arylamides are exceedingly low.</text>
        <dbReference type="EC" id="3.4.11.1"/>
    </reaction>
</comment>
<dbReference type="Gene3D" id="3.40.220.10">
    <property type="entry name" value="Leucine Aminopeptidase, subunit E, domain 1"/>
    <property type="match status" value="1"/>
</dbReference>
<dbReference type="NCBIfam" id="NF002074">
    <property type="entry name" value="PRK00913.1-4"/>
    <property type="match status" value="1"/>
</dbReference>
<dbReference type="Gene3D" id="3.40.630.10">
    <property type="entry name" value="Zn peptidases"/>
    <property type="match status" value="1"/>
</dbReference>
<dbReference type="InterPro" id="IPR008283">
    <property type="entry name" value="Peptidase_M17_N"/>
</dbReference>
<dbReference type="GO" id="GO:0006508">
    <property type="term" value="P:proteolysis"/>
    <property type="evidence" value="ECO:0007669"/>
    <property type="project" value="UniProtKB-KW"/>
</dbReference>
<dbReference type="GO" id="GO:0030145">
    <property type="term" value="F:manganese ion binding"/>
    <property type="evidence" value="ECO:0007669"/>
    <property type="project" value="UniProtKB-UniRule"/>
</dbReference>
<gene>
    <name evidence="8" type="primary">pepA</name>
    <name evidence="10" type="ORF">Ark11_1299</name>
</gene>
<comment type="catalytic activity">
    <reaction evidence="2 8">
        <text>Release of an N-terminal amino acid, preferentially leucine, but not glutamic or aspartic acids.</text>
        <dbReference type="EC" id="3.4.11.10"/>
    </reaction>
</comment>
<dbReference type="PANTHER" id="PTHR11963">
    <property type="entry name" value="LEUCINE AMINOPEPTIDASE-RELATED"/>
    <property type="match status" value="1"/>
</dbReference>
<feature type="active site" evidence="8">
    <location>
        <position position="280"/>
    </location>
</feature>
<dbReference type="InterPro" id="IPR023042">
    <property type="entry name" value="Peptidase_M17_leu_NH2_pept"/>
</dbReference>
<keyword evidence="7 8" id="KW-0464">Manganese</keyword>
<dbReference type="RefSeq" id="WP_092343293.1">
    <property type="nucleotide sequence ID" value="NZ_FLSL01000098.1"/>
</dbReference>
<feature type="domain" description="Cytosol aminopeptidase" evidence="9">
    <location>
        <begin position="348"/>
        <end position="355"/>
    </location>
</feature>
<dbReference type="SUPFAM" id="SSF52949">
    <property type="entry name" value="Macro domain-like"/>
    <property type="match status" value="1"/>
</dbReference>
<accession>A0A0S4M2V3</accession>
<evidence type="ECO:0000313" key="10">
    <source>
        <dbReference type="EMBL" id="CUT18103.1"/>
    </source>
</evidence>
<protein>
    <recommendedName>
        <fullName evidence="8">Probable cytosol aminopeptidase</fullName>
        <ecNumber evidence="8">3.4.11.1</ecNumber>
    </recommendedName>
    <alternativeName>
        <fullName evidence="8">Leucine aminopeptidase</fullName>
        <shortName evidence="8">LAP</shortName>
        <ecNumber evidence="8">3.4.11.10</ecNumber>
    </alternativeName>
    <alternativeName>
        <fullName evidence="8">Leucyl aminopeptidase</fullName>
    </alternativeName>
</protein>
<feature type="binding site" evidence="8">
    <location>
        <position position="352"/>
    </location>
    <ligand>
        <name>Mn(2+)</name>
        <dbReference type="ChEBI" id="CHEBI:29035"/>
        <label>2</label>
    </ligand>
</feature>
<dbReference type="HAMAP" id="MF_00181">
    <property type="entry name" value="Cytosol_peptidase_M17"/>
    <property type="match status" value="1"/>
</dbReference>
<dbReference type="PROSITE" id="PS00631">
    <property type="entry name" value="CYTOSOL_AP"/>
    <property type="match status" value="1"/>
</dbReference>
<comment type="subcellular location">
    <subcellularLocation>
        <location evidence="8">Cytoplasm</location>
    </subcellularLocation>
</comment>
<evidence type="ECO:0000259" key="9">
    <source>
        <dbReference type="PROSITE" id="PS00631"/>
    </source>
</evidence>
<dbReference type="InterPro" id="IPR000819">
    <property type="entry name" value="Peptidase_M17_C"/>
</dbReference>
<dbReference type="EC" id="3.4.11.10" evidence="8"/>
<feature type="binding site" evidence="8">
    <location>
        <position position="273"/>
    </location>
    <ligand>
        <name>Mn(2+)</name>
        <dbReference type="ChEBI" id="CHEBI:29035"/>
        <label>2</label>
    </ligand>
</feature>
<feature type="active site" evidence="8">
    <location>
        <position position="354"/>
    </location>
</feature>
<evidence type="ECO:0000256" key="1">
    <source>
        <dbReference type="ARBA" id="ARBA00000135"/>
    </source>
</evidence>
<keyword evidence="8" id="KW-0479">Metal-binding</keyword>
<dbReference type="EC" id="3.4.11.1" evidence="8"/>
<dbReference type="InterPro" id="IPR043472">
    <property type="entry name" value="Macro_dom-like"/>
</dbReference>
<dbReference type="GO" id="GO:0070006">
    <property type="term" value="F:metalloaminopeptidase activity"/>
    <property type="evidence" value="ECO:0007669"/>
    <property type="project" value="InterPro"/>
</dbReference>
<evidence type="ECO:0000256" key="8">
    <source>
        <dbReference type="HAMAP-Rule" id="MF_00181"/>
    </source>
</evidence>
<feature type="binding site" evidence="8">
    <location>
        <position position="268"/>
    </location>
    <ligand>
        <name>Mn(2+)</name>
        <dbReference type="ChEBI" id="CHEBI:29035"/>
        <label>2</label>
    </ligand>
</feature>
<evidence type="ECO:0000256" key="2">
    <source>
        <dbReference type="ARBA" id="ARBA00000967"/>
    </source>
</evidence>
<comment type="cofactor">
    <cofactor evidence="8">
        <name>Mn(2+)</name>
        <dbReference type="ChEBI" id="CHEBI:29035"/>
    </cofactor>
    <text evidence="8">Binds 2 manganese ions per subunit.</text>
</comment>
<keyword evidence="8" id="KW-0963">Cytoplasm</keyword>
<feature type="binding site" evidence="8">
    <location>
        <position position="273"/>
    </location>
    <ligand>
        <name>Mn(2+)</name>
        <dbReference type="ChEBI" id="CHEBI:29035"/>
        <label>1</label>
    </ligand>
</feature>
<feature type="binding site" evidence="8">
    <location>
        <position position="352"/>
    </location>
    <ligand>
        <name>Mn(2+)</name>
        <dbReference type="ChEBI" id="CHEBI:29035"/>
        <label>1</label>
    </ligand>
</feature>
<evidence type="ECO:0000313" key="11">
    <source>
        <dbReference type="Proteomes" id="UP000198651"/>
    </source>
</evidence>
<reference evidence="11" key="1">
    <citation type="submission" date="2015-11" db="EMBL/GenBank/DDBJ databases">
        <authorList>
            <person name="Seth-Smith H.M.B."/>
        </authorList>
    </citation>
    <scope>NUCLEOTIDE SEQUENCE [LARGE SCALE GENOMIC DNA]</scope>
    <source>
        <strain evidence="11">2013Ark11</strain>
    </source>
</reference>
<evidence type="ECO:0000256" key="7">
    <source>
        <dbReference type="ARBA" id="ARBA00023211"/>
    </source>
</evidence>
<dbReference type="AlphaFoldDB" id="A0A0S4M2V3"/>
<dbReference type="CDD" id="cd00433">
    <property type="entry name" value="Peptidase_M17"/>
    <property type="match status" value="1"/>
</dbReference>
<comment type="similarity">
    <text evidence="3 8">Belongs to the peptidase M17 family.</text>
</comment>
<dbReference type="GO" id="GO:0005737">
    <property type="term" value="C:cytoplasm"/>
    <property type="evidence" value="ECO:0007669"/>
    <property type="project" value="UniProtKB-SubCell"/>
</dbReference>
<keyword evidence="4 8" id="KW-0031">Aminopeptidase</keyword>
<dbReference type="EMBL" id="LN906597">
    <property type="protein sequence ID" value="CUT18103.1"/>
    <property type="molecule type" value="Genomic_DNA"/>
</dbReference>
<dbReference type="Pfam" id="PF00883">
    <property type="entry name" value="Peptidase_M17"/>
    <property type="match status" value="1"/>
</dbReference>
<dbReference type="OrthoDB" id="9809354at2"/>
<comment type="function">
    <text evidence="8">Presumably involved in the processing and regular turnover of intracellular proteins. Catalyzes the removal of unsubstituted N-terminal amino acids from various peptides.</text>
</comment>
<dbReference type="PATRIC" id="fig|1561003.3.peg.1334"/>
<dbReference type="STRING" id="1561003.Ark11_1299"/>
<keyword evidence="5 8" id="KW-0645">Protease</keyword>
<sequence length="504" mass="55104">MDFEYMSLQDISTLSTECLVIFLNASQKNLSLKIDAKWVDIVSAIANSNRMSYTAGDYLLVPLYNENSVENVLMVSVGENEGDQTPHNYRKALSAAWQKLRKIGMNEVTFALPEKVGDKNTCWMMRQAIMIGENINYDYNEMRSEVKKENISSLKKTRFIINRLVDEKSIVDTISESQAIASGVKLAKDLANAPANICTPSYLASHANKISADMGMEINVINLQQSKEMGMGAFVSVAQGSEEPALFIEIHYKNSPQKDSPPYVLIGKGITFDSGGISIKPSASMDEMKFDMCGAATVLGTLKTIATLKLPINVVGLIPATENMPSGAATKPGDIVKTLSGQTVEILNTDAEGRLVLCDALTYAERFNPKVVIDIATLTGACVVALGEEAAAIYTRDEDCSLRDKLICAGDETYDRAWPMPLWEEYQPQLSSKFADFSNMGTRWGGSITAACFLSRFTKKYKWAHLDIAGVSWTSGQGKAAATGRPVPLLSQWIIDESKSNPAV</sequence>
<name>A0A0S4M2V3_9BURK</name>
<keyword evidence="11" id="KW-1185">Reference proteome</keyword>
<dbReference type="PRINTS" id="PR00481">
    <property type="entry name" value="LAMNOPPTDASE"/>
</dbReference>
<feature type="binding site" evidence="8">
    <location>
        <position position="291"/>
    </location>
    <ligand>
        <name>Mn(2+)</name>
        <dbReference type="ChEBI" id="CHEBI:29035"/>
        <label>2</label>
    </ligand>
</feature>
<evidence type="ECO:0000256" key="4">
    <source>
        <dbReference type="ARBA" id="ARBA00022438"/>
    </source>
</evidence>